<feature type="region of interest" description="Disordered" evidence="1">
    <location>
        <begin position="203"/>
        <end position="366"/>
    </location>
</feature>
<feature type="compositionally biased region" description="Acidic residues" evidence="1">
    <location>
        <begin position="166"/>
        <end position="175"/>
    </location>
</feature>
<accession>A0AAI8Z5Y5</accession>
<dbReference type="Proteomes" id="UP001296104">
    <property type="component" value="Unassembled WGS sequence"/>
</dbReference>
<comment type="caution">
    <text evidence="2">The sequence shown here is derived from an EMBL/GenBank/DDBJ whole genome shotgun (WGS) entry which is preliminary data.</text>
</comment>
<proteinExistence type="predicted"/>
<feature type="region of interest" description="Disordered" evidence="1">
    <location>
        <begin position="111"/>
        <end position="184"/>
    </location>
</feature>
<feature type="compositionally biased region" description="Acidic residues" evidence="1">
    <location>
        <begin position="301"/>
        <end position="310"/>
    </location>
</feature>
<keyword evidence="3" id="KW-1185">Reference proteome</keyword>
<dbReference type="EMBL" id="CAVMBE010000075">
    <property type="protein sequence ID" value="CAK4032981.1"/>
    <property type="molecule type" value="Genomic_DNA"/>
</dbReference>
<organism evidence="2 3">
    <name type="scientific">Lecanosticta acicola</name>
    <dbReference type="NCBI Taxonomy" id="111012"/>
    <lineage>
        <taxon>Eukaryota</taxon>
        <taxon>Fungi</taxon>
        <taxon>Dikarya</taxon>
        <taxon>Ascomycota</taxon>
        <taxon>Pezizomycotina</taxon>
        <taxon>Dothideomycetes</taxon>
        <taxon>Dothideomycetidae</taxon>
        <taxon>Mycosphaerellales</taxon>
        <taxon>Mycosphaerellaceae</taxon>
        <taxon>Lecanosticta</taxon>
    </lineage>
</organism>
<sequence>MTSNDSLCDPPLPEGRMARLDRARREVRQSLQNALGNNNPLNPTPTLQYNLQHPANKSHRRATLLDLAHANVELDDAVQDMAGEPRHTSGRWRELLKTYSAPRGAAYASASAAAAATQRPKSGGYPGHEIHPVPSNLDSARDDSEGEASTPPDYAVPPDSSNSGNDADDEVEFENPVDAVSRAGVQDLAEGASVVPYIGELPRSTVSNANSDFAGQRSNADANRTIARNDLETGFSSPPGFGVLPDASDSNGPGDPDEGVVPLAVSGGLGQYYPDDGNNNGEDEKNGNGFVYVPPTNAGVDQEDREEDQDPGIVPSDGEENSIAAPNDEDEEEKAIDDGSNRAPAISQRPARPPTSRDNSSIPPQPTYEINQILEKRNEQYRIEWSSTWIANSDLHPYQPDDLRPADSHHRTNLWPVQKIVSRVRGRSLVEWQPTWEPEGFLEPAARREWQRKKQGTRAHSIGFVVRE</sequence>
<evidence type="ECO:0000256" key="1">
    <source>
        <dbReference type="SAM" id="MobiDB-lite"/>
    </source>
</evidence>
<protein>
    <submittedName>
        <fullName evidence="2">Uncharacterized protein</fullName>
    </submittedName>
</protein>
<reference evidence="2" key="1">
    <citation type="submission" date="2023-11" db="EMBL/GenBank/DDBJ databases">
        <authorList>
            <person name="Alioto T."/>
            <person name="Alioto T."/>
            <person name="Gomez Garrido J."/>
        </authorList>
    </citation>
    <scope>NUCLEOTIDE SEQUENCE</scope>
</reference>
<evidence type="ECO:0000313" key="3">
    <source>
        <dbReference type="Proteomes" id="UP001296104"/>
    </source>
</evidence>
<name>A0AAI8Z5Y5_9PEZI</name>
<gene>
    <name evidence="2" type="ORF">LECACI_7A008139</name>
</gene>
<dbReference type="AlphaFoldDB" id="A0AAI8Z5Y5"/>
<feature type="compositionally biased region" description="Polar residues" evidence="1">
    <location>
        <begin position="204"/>
        <end position="222"/>
    </location>
</feature>
<evidence type="ECO:0000313" key="2">
    <source>
        <dbReference type="EMBL" id="CAK4032981.1"/>
    </source>
</evidence>